<dbReference type="PROSITE" id="PS01150">
    <property type="entry name" value="COMPLEX1_20K"/>
    <property type="match status" value="1"/>
</dbReference>
<sequence>MTSNTITETRSTQSSIMQGYETRSTATAQKLQYQLEPKVLDQKIAEAKAALLNDIKRSVYIYRVDCGGCNGCEIEIFGTLTPVFDAERFGIKNMASPRHADILVYTGAVTRAMRLPALRAYEAAPDPKLIVSYGACGCTGGIFHDNYCVWGGTDKLFPVDVYIPGCPPSPAQTIYGFAMALGLLGQKLHEKHLVEGEGEQAPIMFADIPYKLRCELEREARRMAGYVYGRDLVDTFMQALEPEDGKVLTSVDALIEAESDPRKVEIYADLKQILTSKIVGKKA</sequence>
<evidence type="ECO:0000256" key="6">
    <source>
        <dbReference type="ARBA" id="ARBA00023014"/>
    </source>
</evidence>
<evidence type="ECO:0000256" key="1">
    <source>
        <dbReference type="ARBA" id="ARBA00001966"/>
    </source>
</evidence>
<dbReference type="GO" id="GO:0051539">
    <property type="term" value="F:4 iron, 4 sulfur cluster binding"/>
    <property type="evidence" value="ECO:0007669"/>
    <property type="project" value="UniProtKB-KW"/>
</dbReference>
<dbReference type="RefSeq" id="WP_012802523.1">
    <property type="nucleotide sequence ID" value="NC_013170.1"/>
</dbReference>
<gene>
    <name evidence="9" type="ordered locus">Ccur_01010</name>
</gene>
<evidence type="ECO:0000256" key="5">
    <source>
        <dbReference type="ARBA" id="ARBA00023004"/>
    </source>
</evidence>
<dbReference type="AlphaFoldDB" id="C7MLM8"/>
<comment type="similarity">
    <text evidence="2">Belongs to the complex I 20 kDa subunit family.</text>
</comment>
<name>C7MLM8_CRYCD</name>
<dbReference type="Gene3D" id="3.40.50.12280">
    <property type="match status" value="1"/>
</dbReference>
<dbReference type="HOGENOM" id="CLU_088839_0_0_11"/>
<dbReference type="GO" id="GO:0048038">
    <property type="term" value="F:quinone binding"/>
    <property type="evidence" value="ECO:0007669"/>
    <property type="project" value="InterPro"/>
</dbReference>
<dbReference type="InterPro" id="IPR006137">
    <property type="entry name" value="NADH_UbQ_OxRdtase-like_20kDa"/>
</dbReference>
<keyword evidence="6" id="KW-0411">Iron-sulfur</keyword>
<reference evidence="9 10" key="1">
    <citation type="journal article" date="2009" name="Stand. Genomic Sci.">
        <title>Complete genome sequence of Cryptobacterium curtum type strain (12-3).</title>
        <authorList>
            <person name="Mavrommatis K."/>
            <person name="Pukall R."/>
            <person name="Rohde C."/>
            <person name="Chen F."/>
            <person name="Sims D."/>
            <person name="Brettin T."/>
            <person name="Kuske C."/>
            <person name="Detter J.C."/>
            <person name="Han C."/>
            <person name="Lapidus A."/>
            <person name="Copeland A."/>
            <person name="Glavina Del Rio T."/>
            <person name="Nolan M."/>
            <person name="Lucas S."/>
            <person name="Tice H."/>
            <person name="Cheng J.F."/>
            <person name="Bruce D."/>
            <person name="Goodwin L."/>
            <person name="Pitluck S."/>
            <person name="Ovchinnikova G."/>
            <person name="Pati A."/>
            <person name="Ivanova N."/>
            <person name="Chen A."/>
            <person name="Palaniappan K."/>
            <person name="Chain P."/>
            <person name="D'haeseleer P."/>
            <person name="Goker M."/>
            <person name="Bristow J."/>
            <person name="Eisen J.A."/>
            <person name="Markowitz V."/>
            <person name="Hugenholtz P."/>
            <person name="Rohde M."/>
            <person name="Klenk H.P."/>
            <person name="Kyrpides N.C."/>
        </authorList>
    </citation>
    <scope>NUCLEOTIDE SEQUENCE [LARGE SCALE GENOMIC DNA]</scope>
    <source>
        <strain evidence="10">ATCC 700683 / DSM 15641 / 12-3</strain>
    </source>
</reference>
<dbReference type="EMBL" id="CP001682">
    <property type="protein sequence ID" value="ACU93834.1"/>
    <property type="molecule type" value="Genomic_DNA"/>
</dbReference>
<feature type="domain" description="NADH:ubiquinone oxidoreductase-like 20kDa subunit" evidence="8">
    <location>
        <begin position="69"/>
        <end position="178"/>
    </location>
</feature>
<feature type="region of interest" description="Disordered" evidence="7">
    <location>
        <begin position="1"/>
        <end position="20"/>
    </location>
</feature>
<organism evidence="9 10">
    <name type="scientific">Cryptobacterium curtum (strain ATCC 700683 / DSM 15641 / CCUG 43107 / 12-3)</name>
    <dbReference type="NCBI Taxonomy" id="469378"/>
    <lineage>
        <taxon>Bacteria</taxon>
        <taxon>Bacillati</taxon>
        <taxon>Actinomycetota</taxon>
        <taxon>Coriobacteriia</taxon>
        <taxon>Eggerthellales</taxon>
        <taxon>Eggerthellaceae</taxon>
        <taxon>Cryptobacterium</taxon>
    </lineage>
</organism>
<dbReference type="NCBIfam" id="NF005012">
    <property type="entry name" value="PRK06411.1"/>
    <property type="match status" value="1"/>
</dbReference>
<dbReference type="eggNOG" id="COG3260">
    <property type="taxonomic scope" value="Bacteria"/>
</dbReference>
<dbReference type="GO" id="GO:0008137">
    <property type="term" value="F:NADH dehydrogenase (ubiquinone) activity"/>
    <property type="evidence" value="ECO:0007669"/>
    <property type="project" value="InterPro"/>
</dbReference>
<dbReference type="InterPro" id="IPR006138">
    <property type="entry name" value="NADH_UQ_OxRdtase_20Kd_su"/>
</dbReference>
<evidence type="ECO:0000256" key="4">
    <source>
        <dbReference type="ARBA" id="ARBA00022723"/>
    </source>
</evidence>
<keyword evidence="3" id="KW-0004">4Fe-4S</keyword>
<evidence type="ECO:0000256" key="3">
    <source>
        <dbReference type="ARBA" id="ARBA00022485"/>
    </source>
</evidence>
<comment type="cofactor">
    <cofactor evidence="1">
        <name>[4Fe-4S] cluster</name>
        <dbReference type="ChEBI" id="CHEBI:49883"/>
    </cofactor>
</comment>
<proteinExistence type="inferred from homology"/>
<keyword evidence="4" id="KW-0479">Metal-binding</keyword>
<dbReference type="GO" id="GO:0046872">
    <property type="term" value="F:metal ion binding"/>
    <property type="evidence" value="ECO:0007669"/>
    <property type="project" value="UniProtKB-KW"/>
</dbReference>
<keyword evidence="10" id="KW-1185">Reference proteome</keyword>
<evidence type="ECO:0000313" key="10">
    <source>
        <dbReference type="Proteomes" id="UP000000954"/>
    </source>
</evidence>
<dbReference type="STRING" id="469378.Ccur_01010"/>
<evidence type="ECO:0000259" key="8">
    <source>
        <dbReference type="Pfam" id="PF01058"/>
    </source>
</evidence>
<dbReference type="InterPro" id="IPR052375">
    <property type="entry name" value="Complex_I_20kDa-like"/>
</dbReference>
<evidence type="ECO:0000313" key="9">
    <source>
        <dbReference type="EMBL" id="ACU93834.1"/>
    </source>
</evidence>
<keyword evidence="5" id="KW-0408">Iron</keyword>
<dbReference type="PANTHER" id="PTHR42989">
    <property type="entry name" value="HYDROGENASE-4 COMPONENT I"/>
    <property type="match status" value="1"/>
</dbReference>
<dbReference type="KEGG" id="ccu:Ccur_01010"/>
<evidence type="ECO:0000256" key="2">
    <source>
        <dbReference type="ARBA" id="ARBA00009173"/>
    </source>
</evidence>
<accession>C7MLM8</accession>
<dbReference type="SUPFAM" id="SSF56770">
    <property type="entry name" value="HydA/Nqo6-like"/>
    <property type="match status" value="1"/>
</dbReference>
<protein>
    <submittedName>
        <fullName evidence="9">Ni,Fe-hydrogenase III small subunit</fullName>
    </submittedName>
</protein>
<dbReference type="Pfam" id="PF01058">
    <property type="entry name" value="Oxidored_q6"/>
    <property type="match status" value="1"/>
</dbReference>
<dbReference type="PANTHER" id="PTHR42989:SF1">
    <property type="entry name" value="FORMATE HYDROGENLYASE SUBUNIT 7-RELATED"/>
    <property type="match status" value="1"/>
</dbReference>
<dbReference type="Proteomes" id="UP000000954">
    <property type="component" value="Chromosome"/>
</dbReference>
<evidence type="ECO:0000256" key="7">
    <source>
        <dbReference type="SAM" id="MobiDB-lite"/>
    </source>
</evidence>